<gene>
    <name evidence="1" type="ORF">IQ230_08655</name>
</gene>
<reference evidence="1 2" key="1">
    <citation type="submission" date="2020-10" db="EMBL/GenBank/DDBJ databases">
        <authorList>
            <person name="Castelo-Branco R."/>
            <person name="Eusebio N."/>
            <person name="Adriana R."/>
            <person name="Vieira A."/>
            <person name="Brugerolle De Fraissinette N."/>
            <person name="Rezende De Castro R."/>
            <person name="Schneider M.P."/>
            <person name="Vasconcelos V."/>
            <person name="Leao P.N."/>
        </authorList>
    </citation>
    <scope>NUCLEOTIDE SEQUENCE [LARGE SCALE GENOMIC DNA]</scope>
    <source>
        <strain evidence="1 2">LEGE 06123</strain>
    </source>
</reference>
<evidence type="ECO:0000313" key="1">
    <source>
        <dbReference type="EMBL" id="MBE9190428.1"/>
    </source>
</evidence>
<dbReference type="RefSeq" id="WP_193931606.1">
    <property type="nucleotide sequence ID" value="NZ_CAWPMZ010000034.1"/>
</dbReference>
<dbReference type="Proteomes" id="UP000651156">
    <property type="component" value="Unassembled WGS sequence"/>
</dbReference>
<organism evidence="1 2">
    <name type="scientific">Gloeocapsopsis crepidinum LEGE 06123</name>
    <dbReference type="NCBI Taxonomy" id="588587"/>
    <lineage>
        <taxon>Bacteria</taxon>
        <taxon>Bacillati</taxon>
        <taxon>Cyanobacteriota</taxon>
        <taxon>Cyanophyceae</taxon>
        <taxon>Oscillatoriophycideae</taxon>
        <taxon>Chroococcales</taxon>
        <taxon>Chroococcaceae</taxon>
        <taxon>Gloeocapsopsis</taxon>
    </lineage>
</organism>
<keyword evidence="2" id="KW-1185">Reference proteome</keyword>
<accession>A0ABR9UQ73</accession>
<dbReference type="EMBL" id="JADEWN010000016">
    <property type="protein sequence ID" value="MBE9190428.1"/>
    <property type="molecule type" value="Genomic_DNA"/>
</dbReference>
<protein>
    <submittedName>
        <fullName evidence="1">Uncharacterized protein</fullName>
    </submittedName>
</protein>
<evidence type="ECO:0000313" key="2">
    <source>
        <dbReference type="Proteomes" id="UP000651156"/>
    </source>
</evidence>
<name>A0ABR9UQ73_9CHRO</name>
<sequence length="131" mass="15291">MEKWQKDLFEMLETVADEVERFFQGVSDAVDSVFEISEEITEQVHNTIAIEIDQYLNDLADPLLEVYWELEDFVGEAEHSFPYEVEPSPEQNPACIGCHHYHGQVYNGNLLVCAMHPYGWDDNNCPDWEQY</sequence>
<proteinExistence type="predicted"/>
<comment type="caution">
    <text evidence="1">The sequence shown here is derived from an EMBL/GenBank/DDBJ whole genome shotgun (WGS) entry which is preliminary data.</text>
</comment>